<dbReference type="AlphaFoldDB" id="A0A2H0W6N8"/>
<evidence type="ECO:0000256" key="5">
    <source>
        <dbReference type="ARBA" id="ARBA00022692"/>
    </source>
</evidence>
<evidence type="ECO:0000313" key="9">
    <source>
        <dbReference type="EMBL" id="PIS07742.1"/>
    </source>
</evidence>
<dbReference type="PANTHER" id="PTHR21716:SF53">
    <property type="entry name" value="PERMEASE PERM-RELATED"/>
    <property type="match status" value="1"/>
</dbReference>
<feature type="transmembrane region" description="Helical" evidence="8">
    <location>
        <begin position="36"/>
        <end position="52"/>
    </location>
</feature>
<sequence length="334" mass="36731">MSENRVKLEISFLTIVKVFLVAIMFVLLYWVRDILLMVFVSLILAASFQPIVKTWSQKIGKTLAVLLLLAIFLLIITGFFYMIVPLLVDQIKQIVADFLAYADKFIAFRDHTPSIQKWLDSFSATLSNSVGNVINLTLSVIGGVVTFFTIIILTVYFLLDDRSFSDLGQNVLTSEKADDSLVVLKKVSVKLGNWLRGQLLLGLIIGIISYIGLILMEVPYALTLAVVSGVLEIVPIVGPFISGIIAAIIAYSVSPILAAIVVVFYIVIQQLENNLLVPQIMQKAIGLSPAIIIVGILVMGKLMGIIGALLAVPIMGIVYVLFEERREIKAIFSK</sequence>
<comment type="similarity">
    <text evidence="2">Belongs to the autoinducer-2 exporter (AI-2E) (TC 2.A.86) family.</text>
</comment>
<dbReference type="PANTHER" id="PTHR21716">
    <property type="entry name" value="TRANSMEMBRANE PROTEIN"/>
    <property type="match status" value="1"/>
</dbReference>
<keyword evidence="5 8" id="KW-0812">Transmembrane</keyword>
<keyword evidence="3" id="KW-0813">Transport</keyword>
<keyword evidence="4" id="KW-1003">Cell membrane</keyword>
<dbReference type="EMBL" id="PEZW01000014">
    <property type="protein sequence ID" value="PIS07742.1"/>
    <property type="molecule type" value="Genomic_DNA"/>
</dbReference>
<comment type="caution">
    <text evidence="9">The sequence shown here is derived from an EMBL/GenBank/DDBJ whole genome shotgun (WGS) entry which is preliminary data.</text>
</comment>
<feature type="transmembrane region" description="Helical" evidence="8">
    <location>
        <begin position="136"/>
        <end position="159"/>
    </location>
</feature>
<gene>
    <name evidence="9" type="ORF">COT78_02120</name>
</gene>
<proteinExistence type="inferred from homology"/>
<evidence type="ECO:0000256" key="8">
    <source>
        <dbReference type="SAM" id="Phobius"/>
    </source>
</evidence>
<evidence type="ECO:0000256" key="2">
    <source>
        <dbReference type="ARBA" id="ARBA00009773"/>
    </source>
</evidence>
<protein>
    <recommendedName>
        <fullName evidence="11">AI-2E family transporter</fullName>
    </recommendedName>
</protein>
<evidence type="ECO:0000256" key="4">
    <source>
        <dbReference type="ARBA" id="ARBA00022475"/>
    </source>
</evidence>
<keyword evidence="6 8" id="KW-1133">Transmembrane helix</keyword>
<reference evidence="10" key="1">
    <citation type="submission" date="2017-09" db="EMBL/GenBank/DDBJ databases">
        <title>Depth-based differentiation of microbial function through sediment-hosted aquifers and enrichment of novel symbionts in the deep terrestrial subsurface.</title>
        <authorList>
            <person name="Probst A.J."/>
            <person name="Ladd B."/>
            <person name="Jarett J.K."/>
            <person name="Geller-Mcgrath D.E."/>
            <person name="Sieber C.M.K."/>
            <person name="Emerson J.B."/>
            <person name="Anantharaman K."/>
            <person name="Thomas B.C."/>
            <person name="Malmstrom R."/>
            <person name="Stieglmeier M."/>
            <person name="Klingl A."/>
            <person name="Woyke T."/>
            <person name="Ryan C.M."/>
            <person name="Banfield J.F."/>
        </authorList>
    </citation>
    <scope>NUCLEOTIDE SEQUENCE [LARGE SCALE GENOMIC DNA]</scope>
</reference>
<feature type="transmembrane region" description="Helical" evidence="8">
    <location>
        <begin position="240"/>
        <end position="268"/>
    </location>
</feature>
<feature type="transmembrane region" description="Helical" evidence="8">
    <location>
        <begin position="305"/>
        <end position="322"/>
    </location>
</feature>
<keyword evidence="7 8" id="KW-0472">Membrane</keyword>
<evidence type="ECO:0000313" key="10">
    <source>
        <dbReference type="Proteomes" id="UP000231382"/>
    </source>
</evidence>
<evidence type="ECO:0000256" key="6">
    <source>
        <dbReference type="ARBA" id="ARBA00022989"/>
    </source>
</evidence>
<dbReference type="Pfam" id="PF01594">
    <property type="entry name" value="AI-2E_transport"/>
    <property type="match status" value="1"/>
</dbReference>
<dbReference type="InterPro" id="IPR002549">
    <property type="entry name" value="AI-2E-like"/>
</dbReference>
<evidence type="ECO:0000256" key="3">
    <source>
        <dbReference type="ARBA" id="ARBA00022448"/>
    </source>
</evidence>
<name>A0A2H0W6N8_9BACT</name>
<feature type="transmembrane region" description="Helical" evidence="8">
    <location>
        <begin position="12"/>
        <end position="30"/>
    </location>
</feature>
<feature type="transmembrane region" description="Helical" evidence="8">
    <location>
        <begin position="64"/>
        <end position="84"/>
    </location>
</feature>
<evidence type="ECO:0008006" key="11">
    <source>
        <dbReference type="Google" id="ProtNLM"/>
    </source>
</evidence>
<dbReference type="GO" id="GO:0055085">
    <property type="term" value="P:transmembrane transport"/>
    <property type="evidence" value="ECO:0007669"/>
    <property type="project" value="TreeGrafter"/>
</dbReference>
<dbReference type="Proteomes" id="UP000231382">
    <property type="component" value="Unassembled WGS sequence"/>
</dbReference>
<dbReference type="GO" id="GO:0005886">
    <property type="term" value="C:plasma membrane"/>
    <property type="evidence" value="ECO:0007669"/>
    <property type="project" value="UniProtKB-SubCell"/>
</dbReference>
<organism evidence="9 10">
    <name type="scientific">Candidatus Berkelbacteria bacterium CG10_big_fil_rev_8_21_14_0_10_43_13</name>
    <dbReference type="NCBI Taxonomy" id="1974514"/>
    <lineage>
        <taxon>Bacteria</taxon>
        <taxon>Candidatus Berkelbacteria</taxon>
    </lineage>
</organism>
<evidence type="ECO:0000256" key="7">
    <source>
        <dbReference type="ARBA" id="ARBA00023136"/>
    </source>
</evidence>
<accession>A0A2H0W6N8</accession>
<comment type="subcellular location">
    <subcellularLocation>
        <location evidence="1">Cell membrane</location>
        <topology evidence="1">Multi-pass membrane protein</topology>
    </subcellularLocation>
</comment>
<feature type="transmembrane region" description="Helical" evidence="8">
    <location>
        <begin position="199"/>
        <end position="220"/>
    </location>
</feature>
<evidence type="ECO:0000256" key="1">
    <source>
        <dbReference type="ARBA" id="ARBA00004651"/>
    </source>
</evidence>